<dbReference type="InterPro" id="IPR035906">
    <property type="entry name" value="MetI-like_sf"/>
</dbReference>
<evidence type="ECO:0000259" key="8">
    <source>
        <dbReference type="PROSITE" id="PS50928"/>
    </source>
</evidence>
<dbReference type="AlphaFoldDB" id="A0A6B8VJC9"/>
<name>A0A6B8VJC9_9CORY</name>
<dbReference type="KEGG" id="ckw:CKALI_03455"/>
<evidence type="ECO:0000256" key="1">
    <source>
        <dbReference type="ARBA" id="ARBA00004651"/>
    </source>
</evidence>
<dbReference type="CDD" id="cd06261">
    <property type="entry name" value="TM_PBP2"/>
    <property type="match status" value="1"/>
</dbReference>
<dbReference type="GO" id="GO:0071916">
    <property type="term" value="F:dipeptide transmembrane transporter activity"/>
    <property type="evidence" value="ECO:0007669"/>
    <property type="project" value="TreeGrafter"/>
</dbReference>
<gene>
    <name evidence="9" type="primary">gsiC2</name>
    <name evidence="9" type="ORF">CKALI_03455</name>
</gene>
<feature type="transmembrane region" description="Helical" evidence="7">
    <location>
        <begin position="12"/>
        <end position="30"/>
    </location>
</feature>
<accession>A0A6B8VJC9</accession>
<evidence type="ECO:0000256" key="5">
    <source>
        <dbReference type="ARBA" id="ARBA00022989"/>
    </source>
</evidence>
<dbReference type="PANTHER" id="PTHR43163">
    <property type="entry name" value="DIPEPTIDE TRANSPORT SYSTEM PERMEASE PROTEIN DPPB-RELATED"/>
    <property type="match status" value="1"/>
</dbReference>
<dbReference type="GO" id="GO:0005886">
    <property type="term" value="C:plasma membrane"/>
    <property type="evidence" value="ECO:0007669"/>
    <property type="project" value="UniProtKB-SubCell"/>
</dbReference>
<dbReference type="RefSeq" id="WP_156191966.1">
    <property type="nucleotide sequence ID" value="NZ_CP046452.1"/>
</dbReference>
<evidence type="ECO:0000256" key="2">
    <source>
        <dbReference type="ARBA" id="ARBA00022448"/>
    </source>
</evidence>
<reference evidence="10" key="1">
    <citation type="submission" date="2019-11" db="EMBL/GenBank/DDBJ databases">
        <title>Complete genome sequence of Corynebacterium kalinowskii 1959, a novel Corynebacterium species isolated from soil of a small paddock in Vilsendorf, Germany.</title>
        <authorList>
            <person name="Schaffert L."/>
            <person name="Ruwe M."/>
            <person name="Milse J."/>
            <person name="Hanuschka K."/>
            <person name="Ortseifen V."/>
            <person name="Droste J."/>
            <person name="Brandt D."/>
            <person name="Schlueter L."/>
            <person name="Kutter Y."/>
            <person name="Vinke S."/>
            <person name="Viehoefer P."/>
            <person name="Jacob L."/>
            <person name="Luebke N.-C."/>
            <person name="Schulte-Berndt E."/>
            <person name="Hain C."/>
            <person name="Linder M."/>
            <person name="Schmidt P."/>
            <person name="Wollenschlaeger L."/>
            <person name="Luttermann T."/>
            <person name="Thieme E."/>
            <person name="Hassa J."/>
            <person name="Haak M."/>
            <person name="Wittchen M."/>
            <person name="Mentz A."/>
            <person name="Persicke M."/>
            <person name="Busche T."/>
            <person name="Ruckert C."/>
        </authorList>
    </citation>
    <scope>NUCLEOTIDE SEQUENCE [LARGE SCALE GENOMIC DNA]</scope>
    <source>
        <strain evidence="10">1959</strain>
    </source>
</reference>
<evidence type="ECO:0000256" key="3">
    <source>
        <dbReference type="ARBA" id="ARBA00022475"/>
    </source>
</evidence>
<comment type="similarity">
    <text evidence="7">Belongs to the binding-protein-dependent transport system permease family.</text>
</comment>
<proteinExistence type="inferred from homology"/>
<dbReference type="InterPro" id="IPR000515">
    <property type="entry name" value="MetI-like"/>
</dbReference>
<feature type="domain" description="ABC transmembrane type-1" evidence="8">
    <location>
        <begin position="95"/>
        <end position="300"/>
    </location>
</feature>
<dbReference type="InterPro" id="IPR045621">
    <property type="entry name" value="BPD_transp_1_N"/>
</dbReference>
<feature type="transmembrane region" description="Helical" evidence="7">
    <location>
        <begin position="134"/>
        <end position="157"/>
    </location>
</feature>
<keyword evidence="4 7" id="KW-0812">Transmembrane</keyword>
<keyword evidence="5 7" id="KW-1133">Transmembrane helix</keyword>
<comment type="subcellular location">
    <subcellularLocation>
        <location evidence="1 7">Cell membrane</location>
        <topology evidence="1 7">Multi-pass membrane protein</topology>
    </subcellularLocation>
</comment>
<evidence type="ECO:0000256" key="7">
    <source>
        <dbReference type="RuleBase" id="RU363032"/>
    </source>
</evidence>
<dbReference type="Pfam" id="PF19300">
    <property type="entry name" value="BPD_transp_1_N"/>
    <property type="match status" value="1"/>
</dbReference>
<dbReference type="PANTHER" id="PTHR43163:SF6">
    <property type="entry name" value="DIPEPTIDE TRANSPORT SYSTEM PERMEASE PROTEIN DPPB-RELATED"/>
    <property type="match status" value="1"/>
</dbReference>
<feature type="transmembrane region" description="Helical" evidence="7">
    <location>
        <begin position="281"/>
        <end position="300"/>
    </location>
</feature>
<keyword evidence="3" id="KW-1003">Cell membrane</keyword>
<feature type="transmembrane region" description="Helical" evidence="7">
    <location>
        <begin position="235"/>
        <end position="261"/>
    </location>
</feature>
<dbReference type="SUPFAM" id="SSF161098">
    <property type="entry name" value="MetI-like"/>
    <property type="match status" value="1"/>
</dbReference>
<sequence length="314" mass="33636">MTLRLARFAVRYLTTFFIASIIVFLLLRVVPGDPAEVALGVTATAEAVAAKRTQLGLDQPLINQYLSWMGGIFRGDFGRSLTSGAEISPLVWDRMQVSLILVLTAMLLSLIIAIPLGTWAALRARSWDGVVITAASQLGIAIPSFLAAILAVSIFSVRLGWFPANGWIPPGYSFTGFLSRLILPAGALAAVQGAIMTRYVRSAVLDILKDDFLRTARAKGLTTLQALRRHGLRNAALPVATVAGLQLTSLVVGAVVIERVFAIPGLGSMLLDAVVGRDITTVQTIVMLLVLFTLLVNLAVDIAHTIIDPRTRAQ</sequence>
<evidence type="ECO:0000313" key="9">
    <source>
        <dbReference type="EMBL" id="QGU01574.1"/>
    </source>
</evidence>
<dbReference type="PROSITE" id="PS50928">
    <property type="entry name" value="ABC_TM1"/>
    <property type="match status" value="1"/>
</dbReference>
<organism evidence="9 10">
    <name type="scientific">Corynebacterium kalinowskii</name>
    <dbReference type="NCBI Taxonomy" id="2675216"/>
    <lineage>
        <taxon>Bacteria</taxon>
        <taxon>Bacillati</taxon>
        <taxon>Actinomycetota</taxon>
        <taxon>Actinomycetes</taxon>
        <taxon>Mycobacteriales</taxon>
        <taxon>Corynebacteriaceae</taxon>
        <taxon>Corynebacterium</taxon>
    </lineage>
</organism>
<evidence type="ECO:0000256" key="6">
    <source>
        <dbReference type="ARBA" id="ARBA00023136"/>
    </source>
</evidence>
<dbReference type="Gene3D" id="1.10.3720.10">
    <property type="entry name" value="MetI-like"/>
    <property type="match status" value="1"/>
</dbReference>
<protein>
    <submittedName>
        <fullName evidence="9">Glutathione transport system permease protein GsiC</fullName>
    </submittedName>
</protein>
<dbReference type="Pfam" id="PF00528">
    <property type="entry name" value="BPD_transp_1"/>
    <property type="match status" value="1"/>
</dbReference>
<keyword evidence="2 7" id="KW-0813">Transport</keyword>
<feature type="transmembrane region" description="Helical" evidence="7">
    <location>
        <begin position="99"/>
        <end position="122"/>
    </location>
</feature>
<evidence type="ECO:0000256" key="4">
    <source>
        <dbReference type="ARBA" id="ARBA00022692"/>
    </source>
</evidence>
<dbReference type="Proteomes" id="UP000427071">
    <property type="component" value="Chromosome"/>
</dbReference>
<feature type="transmembrane region" description="Helical" evidence="7">
    <location>
        <begin position="177"/>
        <end position="200"/>
    </location>
</feature>
<keyword evidence="6 7" id="KW-0472">Membrane</keyword>
<evidence type="ECO:0000313" key="10">
    <source>
        <dbReference type="Proteomes" id="UP000427071"/>
    </source>
</evidence>
<keyword evidence="10" id="KW-1185">Reference proteome</keyword>
<dbReference type="EMBL" id="CP046452">
    <property type="protein sequence ID" value="QGU01574.1"/>
    <property type="molecule type" value="Genomic_DNA"/>
</dbReference>